<protein>
    <recommendedName>
        <fullName evidence="4">DUF421 domain-containing protein</fullName>
    </recommendedName>
</protein>
<dbReference type="EMBL" id="JARTLD010000007">
    <property type="protein sequence ID" value="MED5016297.1"/>
    <property type="molecule type" value="Genomic_DNA"/>
</dbReference>
<feature type="transmembrane region" description="Helical" evidence="1">
    <location>
        <begin position="45"/>
        <end position="66"/>
    </location>
</feature>
<keyword evidence="3" id="KW-1185">Reference proteome</keyword>
<keyword evidence="1" id="KW-1133">Transmembrane helix</keyword>
<dbReference type="Proteomes" id="UP001343257">
    <property type="component" value="Unassembled WGS sequence"/>
</dbReference>
<sequence>MAWEGFDLNMHPYQNLTILLILSLNLTGISGIQIMAGIQRHEPSVLAWISFLVALGSLAGFLFIVYDMVTRRQDRYEGKIINKEGRTVNILTTENRLKRLRVNLPEVLERLHAEQNVEFKLTHFTRIPVSIHVLAEAPVPEGLAAERPDVDAPRI</sequence>
<feature type="transmembrane region" description="Helical" evidence="1">
    <location>
        <begin position="16"/>
        <end position="39"/>
    </location>
</feature>
<evidence type="ECO:0000256" key="1">
    <source>
        <dbReference type="SAM" id="Phobius"/>
    </source>
</evidence>
<organism evidence="2 3">
    <name type="scientific">Paenibacillus chibensis</name>
    <dbReference type="NCBI Taxonomy" id="59846"/>
    <lineage>
        <taxon>Bacteria</taxon>
        <taxon>Bacillati</taxon>
        <taxon>Bacillota</taxon>
        <taxon>Bacilli</taxon>
        <taxon>Bacillales</taxon>
        <taxon>Paenibacillaceae</taxon>
        <taxon>Paenibacillus</taxon>
    </lineage>
</organism>
<proteinExistence type="predicted"/>
<evidence type="ECO:0008006" key="4">
    <source>
        <dbReference type="Google" id="ProtNLM"/>
    </source>
</evidence>
<reference evidence="2 3" key="1">
    <citation type="submission" date="2023-03" db="EMBL/GenBank/DDBJ databases">
        <title>Bacillus Genome Sequencing.</title>
        <authorList>
            <person name="Dunlap C."/>
        </authorList>
    </citation>
    <scope>NUCLEOTIDE SEQUENCE [LARGE SCALE GENOMIC DNA]</scope>
    <source>
        <strain evidence="2 3">NRS-52</strain>
    </source>
</reference>
<accession>A0ABU6PNC4</accession>
<comment type="caution">
    <text evidence="2">The sequence shown here is derived from an EMBL/GenBank/DDBJ whole genome shotgun (WGS) entry which is preliminary data.</text>
</comment>
<name>A0ABU6PNC4_9BACL</name>
<evidence type="ECO:0000313" key="3">
    <source>
        <dbReference type="Proteomes" id="UP001343257"/>
    </source>
</evidence>
<evidence type="ECO:0000313" key="2">
    <source>
        <dbReference type="EMBL" id="MED5016297.1"/>
    </source>
</evidence>
<dbReference type="RefSeq" id="WP_328275306.1">
    <property type="nucleotide sequence ID" value="NZ_JARTLD010000007.1"/>
</dbReference>
<keyword evidence="1" id="KW-0472">Membrane</keyword>
<keyword evidence="1" id="KW-0812">Transmembrane</keyword>
<gene>
    <name evidence="2" type="ORF">P9847_03130</name>
</gene>